<gene>
    <name evidence="3" type="ORF">LDJ79_05770</name>
</gene>
<feature type="region of interest" description="Disordered" evidence="1">
    <location>
        <begin position="580"/>
        <end position="637"/>
    </location>
</feature>
<dbReference type="Proteomes" id="UP001199044">
    <property type="component" value="Unassembled WGS sequence"/>
</dbReference>
<dbReference type="PROSITE" id="PS50994">
    <property type="entry name" value="INTEGRASE"/>
    <property type="match status" value="1"/>
</dbReference>
<protein>
    <submittedName>
        <fullName evidence="3">Transposase family protein</fullName>
    </submittedName>
</protein>
<evidence type="ECO:0000313" key="3">
    <source>
        <dbReference type="EMBL" id="MCA2015610.1"/>
    </source>
</evidence>
<dbReference type="InterPro" id="IPR036397">
    <property type="entry name" value="RNaseH_sf"/>
</dbReference>
<feature type="compositionally biased region" description="Basic residues" evidence="1">
    <location>
        <begin position="626"/>
        <end position="637"/>
    </location>
</feature>
<sequence>MVMPFDDEFESITDDTQAEYDASSEAKLARKQYQPLDSVTIHERDLSCFSDEQKNKALERYKLISAVAKEISGGWTPKNINPLIDKYSPNLSIKRPSYKSVIRWYKSFCENDGNIVCLVDHNHLKGNRTKRIIDDESFFVEATERFLDAKRPNYSQAYQFYCDRIEIENSNIISGQISKVSYQAFKERLKKLPPYEVALKRFGQNYANKLFNYYQSSVPTSRILERVEVDHTPLDLILLDDDLLIPLGRAYLTLLVDVFSGCIIGFHLGFNPPSYVSVAKAIIHSVKSKDYVHDLNIELTNDWLCHGKMETLVFDNGAEFWSKSVDQACMEAGIHVEYCKVGQPWEKPRVERKFLEIIQGIVGWVPGKTFSNILEKDRYDPQKDAVMRFSSFVEELHRWIIDVHNASPDSRNTKIPNYHWKKSEETLPPAALSDRDEKQFRIIMGVIHEGVVTTKGIKYKHLMYDDVPLEQYRKQYPQTKESRKKTIKIDPDDLSSIFVYLEEIGGYIEVPCKYDPLGYTKNLSLSEHVRITKIHRDFIKGQVDALSLAKARQALHERIKTEQEHLSLMSVESRAKKAKHGKKMAALSGISNEQPMSIQNALENKNKPLDDNLDEPTPVDNLKSLWNKRKAMKRSKE</sequence>
<reference evidence="4" key="1">
    <citation type="submission" date="2023-07" db="EMBL/GenBank/DDBJ databases">
        <title>Molecular identification of indigenous halophilic bacteria isolated from red sea cost, biodegradation of synthetic dyes and assessment of degraded metabolite toxicity.</title>
        <authorList>
            <person name="Chaieb K."/>
            <person name="Altayb H.N."/>
        </authorList>
    </citation>
    <scope>NUCLEOTIDE SEQUENCE [LARGE SCALE GENOMIC DNA]</scope>
    <source>
        <strain evidence="4">K20</strain>
    </source>
</reference>
<evidence type="ECO:0000259" key="2">
    <source>
        <dbReference type="PROSITE" id="PS50994"/>
    </source>
</evidence>
<comment type="caution">
    <text evidence="3">The sequence shown here is derived from an EMBL/GenBank/DDBJ whole genome shotgun (WGS) entry which is preliminary data.</text>
</comment>
<name>A0ABS7YIV5_9VIBR</name>
<dbReference type="RefSeq" id="WP_225249912.1">
    <property type="nucleotide sequence ID" value="NZ_JAIWIU010000032.1"/>
</dbReference>
<dbReference type="Gene3D" id="3.30.420.10">
    <property type="entry name" value="Ribonuclease H-like superfamily/Ribonuclease H"/>
    <property type="match status" value="1"/>
</dbReference>
<evidence type="ECO:0000313" key="4">
    <source>
        <dbReference type="Proteomes" id="UP001199044"/>
    </source>
</evidence>
<dbReference type="InterPro" id="IPR001584">
    <property type="entry name" value="Integrase_cat-core"/>
</dbReference>
<feature type="compositionally biased region" description="Polar residues" evidence="1">
    <location>
        <begin position="589"/>
        <end position="603"/>
    </location>
</feature>
<dbReference type="EMBL" id="JAIWIU010000032">
    <property type="protein sequence ID" value="MCA2015610.1"/>
    <property type="molecule type" value="Genomic_DNA"/>
</dbReference>
<dbReference type="SUPFAM" id="SSF53098">
    <property type="entry name" value="Ribonuclease H-like"/>
    <property type="match status" value="1"/>
</dbReference>
<organism evidence="3 4">
    <name type="scientific">Vibrio tritonius</name>
    <dbReference type="NCBI Taxonomy" id="1435069"/>
    <lineage>
        <taxon>Bacteria</taxon>
        <taxon>Pseudomonadati</taxon>
        <taxon>Pseudomonadota</taxon>
        <taxon>Gammaproteobacteria</taxon>
        <taxon>Vibrionales</taxon>
        <taxon>Vibrionaceae</taxon>
        <taxon>Vibrio</taxon>
    </lineage>
</organism>
<evidence type="ECO:0000256" key="1">
    <source>
        <dbReference type="SAM" id="MobiDB-lite"/>
    </source>
</evidence>
<proteinExistence type="predicted"/>
<feature type="domain" description="Integrase catalytic" evidence="2">
    <location>
        <begin position="215"/>
        <end position="424"/>
    </location>
</feature>
<accession>A0ABS7YIV5</accession>
<dbReference type="InterPro" id="IPR012337">
    <property type="entry name" value="RNaseH-like_sf"/>
</dbReference>
<keyword evidence="4" id="KW-1185">Reference proteome</keyword>